<feature type="region of interest" description="Disordered" evidence="7">
    <location>
        <begin position="921"/>
        <end position="964"/>
    </location>
</feature>
<feature type="compositionally biased region" description="Polar residues" evidence="7">
    <location>
        <begin position="1150"/>
        <end position="1166"/>
    </location>
</feature>
<dbReference type="SUPFAM" id="SSF82171">
    <property type="entry name" value="DPP6 N-terminal domain-like"/>
    <property type="match status" value="1"/>
</dbReference>
<evidence type="ECO:0000256" key="7">
    <source>
        <dbReference type="SAM" id="MobiDB-lite"/>
    </source>
</evidence>
<comment type="catalytic activity">
    <reaction evidence="5">
        <text>L-methionyl-[protein] + [thioredoxin]-disulfide + H2O = L-methionyl-(S)-S-oxide-[protein] + [thioredoxin]-dithiol</text>
        <dbReference type="Rhea" id="RHEA:14217"/>
        <dbReference type="Rhea" id="RHEA-COMP:10698"/>
        <dbReference type="Rhea" id="RHEA-COMP:10700"/>
        <dbReference type="Rhea" id="RHEA-COMP:12313"/>
        <dbReference type="Rhea" id="RHEA-COMP:12315"/>
        <dbReference type="ChEBI" id="CHEBI:15377"/>
        <dbReference type="ChEBI" id="CHEBI:16044"/>
        <dbReference type="ChEBI" id="CHEBI:29950"/>
        <dbReference type="ChEBI" id="CHEBI:44120"/>
        <dbReference type="ChEBI" id="CHEBI:50058"/>
        <dbReference type="EC" id="1.8.4.11"/>
    </reaction>
</comment>
<evidence type="ECO:0000256" key="2">
    <source>
        <dbReference type="ARBA" id="ARBA00012502"/>
    </source>
</evidence>
<evidence type="ECO:0000256" key="5">
    <source>
        <dbReference type="ARBA" id="ARBA00047806"/>
    </source>
</evidence>
<evidence type="ECO:0000259" key="9">
    <source>
        <dbReference type="Pfam" id="PF23749"/>
    </source>
</evidence>
<feature type="compositionally biased region" description="Low complexity" evidence="7">
    <location>
        <begin position="946"/>
        <end position="964"/>
    </location>
</feature>
<feature type="compositionally biased region" description="Polar residues" evidence="7">
    <location>
        <begin position="777"/>
        <end position="802"/>
    </location>
</feature>
<dbReference type="EC" id="1.8.4.11" evidence="2"/>
<feature type="compositionally biased region" description="Polar residues" evidence="7">
    <location>
        <begin position="864"/>
        <end position="873"/>
    </location>
</feature>
<evidence type="ECO:0000259" key="8">
    <source>
        <dbReference type="Pfam" id="PF01625"/>
    </source>
</evidence>
<proteinExistence type="inferred from homology"/>
<evidence type="ECO:0000256" key="3">
    <source>
        <dbReference type="ARBA" id="ARBA00023002"/>
    </source>
</evidence>
<feature type="region of interest" description="Disordered" evidence="7">
    <location>
        <begin position="777"/>
        <end position="810"/>
    </location>
</feature>
<feature type="compositionally biased region" description="Polar residues" evidence="7">
    <location>
        <begin position="311"/>
        <end position="327"/>
    </location>
</feature>
<dbReference type="GO" id="GO:0034599">
    <property type="term" value="P:cellular response to oxidative stress"/>
    <property type="evidence" value="ECO:0007669"/>
    <property type="project" value="UniProtKB-ARBA"/>
</dbReference>
<dbReference type="InterPro" id="IPR015943">
    <property type="entry name" value="WD40/YVTN_repeat-like_dom_sf"/>
</dbReference>
<dbReference type="Pfam" id="PF01625">
    <property type="entry name" value="PMSR"/>
    <property type="match status" value="1"/>
</dbReference>
<feature type="region of interest" description="Disordered" evidence="7">
    <location>
        <begin position="1111"/>
        <end position="1182"/>
    </location>
</feature>
<dbReference type="InterPro" id="IPR055589">
    <property type="entry name" value="DUF7165"/>
</dbReference>
<organism evidence="10 11">
    <name type="scientific">Elasticomyces elasticus</name>
    <dbReference type="NCBI Taxonomy" id="574655"/>
    <lineage>
        <taxon>Eukaryota</taxon>
        <taxon>Fungi</taxon>
        <taxon>Dikarya</taxon>
        <taxon>Ascomycota</taxon>
        <taxon>Pezizomycotina</taxon>
        <taxon>Dothideomycetes</taxon>
        <taxon>Dothideomycetidae</taxon>
        <taxon>Mycosphaerellales</taxon>
        <taxon>Teratosphaeriaceae</taxon>
        <taxon>Elasticomyces</taxon>
    </lineage>
</organism>
<dbReference type="GO" id="GO:0008113">
    <property type="term" value="F:peptide-methionine (S)-S-oxide reductase activity"/>
    <property type="evidence" value="ECO:0007669"/>
    <property type="project" value="UniProtKB-EC"/>
</dbReference>
<feature type="compositionally biased region" description="Basic and acidic residues" evidence="7">
    <location>
        <begin position="26"/>
        <end position="39"/>
    </location>
</feature>
<reference evidence="10" key="1">
    <citation type="submission" date="2023-08" db="EMBL/GenBank/DDBJ databases">
        <title>Black Yeasts Isolated from many extreme environments.</title>
        <authorList>
            <person name="Coleine C."/>
            <person name="Stajich J.E."/>
            <person name="Selbmann L."/>
        </authorList>
    </citation>
    <scope>NUCLEOTIDE SEQUENCE</scope>
    <source>
        <strain evidence="10">CCFEE 5810</strain>
    </source>
</reference>
<evidence type="ECO:0000256" key="1">
    <source>
        <dbReference type="ARBA" id="ARBA00005591"/>
    </source>
</evidence>
<feature type="region of interest" description="Disordered" evidence="7">
    <location>
        <begin position="1198"/>
        <end position="1271"/>
    </location>
</feature>
<feature type="region of interest" description="Disordered" evidence="7">
    <location>
        <begin position="26"/>
        <end position="329"/>
    </location>
</feature>
<sequence>MPVSTFSAGSHAVRSGHGAMIARWNSTRDKLAADERRTSMSEITEMDGTGLHERPNWPLMDDDRNVSQQQRSVSPVERGGQESVVEDAVVRRSEDVGSPGPDATPWADEEEEDEGEVSDMEENEDDANLGAEPTLGPDARQRLQNHLSMPPDAMPDLTPVRSEVSEIVTPTADGSRQISPANHAASNNLQSPAVQPPEVSPMRGEWPSPRSPQSQASRSPQSPRSISHGFQSSPMNGYHSDRPSSEAESSRRPSQVTADEVDEARDVATPIPWSRDDATQRSMSPALSQTNGMPASNGHARVSSMAKTLPLSRSTSRASNHPTTHIPSNKDRVRYSWQSLHDDEPNRPRIHIIKLVSEVATASAGFPGGEAFGFSISPGGRRIAAYNSARLYVLQTAALPVGISQDYALKRRPLAVEIVDDGDVMAILADEHTINIYDLGHQRLRRTKTIKTDFPTNCIALAPTGGLIAAAYEGGVEIFSLDPSALPTDRRAVRSQRMDRLTFSEDGSTLLGTTTRINVSSTMVVSVPVYPVAANGIATHQELKEAWCSELLHPENIRNSSHGTFMREDRHSCNDRIFSWNGGADTFGILSVEDMQYGNIDFPVVISPPLSTCGGLGAAIHSCPAIDEHGDTVAMIVNDRTIRLYIVPHKSNDDESTVEAHSIDHELDEGYGCPFNEAKWVYSSATLPAPLTNQTQVQGRLIVTSPGGVVEQSMNGEEMVDDIEGGRIILFDFDPQFAGQPGQTFSLTLGKSPSQLLEEEKVDVADEVALVRRRTVNQSKSGGLSQRPITLGRSATTFNSGPRTLRSASPAFNVRSNRASMLSMNSMQSEAARSLPDLVESPESGEAAGEVEEPYAQNAPRSHASLQRAASNAQRHRYQTLEERTQERVSVDSNGGFLPLPEYTEEPNAPLPSRFRAMAGLDAPPQPPPKPAIQTSMNGAGGGPSGTAIAAQAPAAPSTAPASMADTFSAEEAFRTATATYSAAAQQQRQDAVAAAMQSTSNNATPIPRSQTLRSNGSVQPPQGPSALPRSETFSSMTSMPRSLQRAYSNAISPLGSGPPPSLIGDWANVSPVTRANTSTNASINGNSSHHSPASTLPENEAWDAIAPVGQPSRYQTSSPFSRAREASNPYRHSTSLLNPPGHSGVPNRMPSNASYNPMSPTSPQLPASAGGMGVSTGRRMPPHMQAFRNAAASASLFPPTQESDHVPLPPPPAKAGSVAHPITAWHPPAASASLPPPSAKGHTRKNSGRGHSRQSSFTNRSAFASTEKAKKLGFFKRRKERPMVPGGYPQDEGGGGDSLMETRSVMTWMTKGESLIGAFTMTSLFQKLTRPFTTATTRFTPEQAAQLSTMPEGAQKATLAAGCFWGIEHMYRHDFGGKGLLDARVGYIGGDQKNPTYRAVCSGRTGHAEACQIVFNPEELSYRTIIEYFYKMHDPTTSNRQGPDVGSQYRSGIFYHDEEQKKIAEEVTKKANEQWWKGGIATEILDGAKAEWWDAEKYHQLYLDNNPGGYECPSHYVRKFPDLQ</sequence>
<feature type="region of interest" description="Disordered" evidence="7">
    <location>
        <begin position="1078"/>
        <end position="1097"/>
    </location>
</feature>
<dbReference type="SUPFAM" id="SSF55068">
    <property type="entry name" value="Peptide methionine sulfoxide reductase"/>
    <property type="match status" value="1"/>
</dbReference>
<dbReference type="InterPro" id="IPR002569">
    <property type="entry name" value="Met_Sox_Rdtase_MsrA_dom"/>
</dbReference>
<evidence type="ECO:0000313" key="11">
    <source>
        <dbReference type="Proteomes" id="UP001310594"/>
    </source>
</evidence>
<feature type="compositionally biased region" description="Basic residues" evidence="7">
    <location>
        <begin position="1242"/>
        <end position="1253"/>
    </location>
</feature>
<dbReference type="Gene3D" id="3.30.1060.10">
    <property type="entry name" value="Peptide methionine sulphoxide reductase MsrA"/>
    <property type="match status" value="1"/>
</dbReference>
<dbReference type="InterPro" id="IPR036509">
    <property type="entry name" value="Met_Sox_Rdtase_MsrA_sf"/>
</dbReference>
<gene>
    <name evidence="10" type="ORF">LTR97_002220</name>
</gene>
<comment type="catalytic activity">
    <reaction evidence="6">
        <text>[thioredoxin]-disulfide + L-methionine + H2O = L-methionine (S)-S-oxide + [thioredoxin]-dithiol</text>
        <dbReference type="Rhea" id="RHEA:19993"/>
        <dbReference type="Rhea" id="RHEA-COMP:10698"/>
        <dbReference type="Rhea" id="RHEA-COMP:10700"/>
        <dbReference type="ChEBI" id="CHEBI:15377"/>
        <dbReference type="ChEBI" id="CHEBI:29950"/>
        <dbReference type="ChEBI" id="CHEBI:50058"/>
        <dbReference type="ChEBI" id="CHEBI:57844"/>
        <dbReference type="ChEBI" id="CHEBI:58772"/>
        <dbReference type="EC" id="1.8.4.11"/>
    </reaction>
</comment>
<keyword evidence="3" id="KW-0560">Oxidoreductase</keyword>
<dbReference type="FunFam" id="3.30.1060.10:FF:000006">
    <property type="entry name" value="Peptide methionine sulfoxide reductase"/>
    <property type="match status" value="1"/>
</dbReference>
<feature type="region of interest" description="Disordered" evidence="7">
    <location>
        <begin position="992"/>
        <end position="1034"/>
    </location>
</feature>
<dbReference type="NCBIfam" id="TIGR00401">
    <property type="entry name" value="msrA"/>
    <property type="match status" value="1"/>
</dbReference>
<dbReference type="Gene3D" id="2.130.10.10">
    <property type="entry name" value="YVTN repeat-like/Quinoprotein amine dehydrogenase"/>
    <property type="match status" value="1"/>
</dbReference>
<feature type="compositionally biased region" description="Low complexity" evidence="7">
    <location>
        <begin position="207"/>
        <end position="227"/>
    </location>
</feature>
<feature type="compositionally biased region" description="Polar residues" evidence="7">
    <location>
        <begin position="999"/>
        <end position="1021"/>
    </location>
</feature>
<feature type="compositionally biased region" description="Basic and acidic residues" evidence="7">
    <location>
        <begin position="879"/>
        <end position="890"/>
    </location>
</feature>
<dbReference type="Pfam" id="PF23749">
    <property type="entry name" value="DUF7165"/>
    <property type="match status" value="2"/>
</dbReference>
<feature type="compositionally biased region" description="Polar residues" evidence="7">
    <location>
        <begin position="280"/>
        <end position="294"/>
    </location>
</feature>
<feature type="domain" description="Peptide methionine sulphoxide reductase MsrA" evidence="8">
    <location>
        <begin position="1357"/>
        <end position="1513"/>
    </location>
</feature>
<name>A0AAN7WAD9_9PEZI</name>
<dbReference type="PANTHER" id="PTHR43774:SF1">
    <property type="entry name" value="PEPTIDE METHIONINE SULFOXIDE REDUCTASE MSRA 2"/>
    <property type="match status" value="1"/>
</dbReference>
<evidence type="ECO:0000313" key="10">
    <source>
        <dbReference type="EMBL" id="KAK5705105.1"/>
    </source>
</evidence>
<feature type="compositionally biased region" description="Polar residues" evidence="7">
    <location>
        <begin position="172"/>
        <end position="193"/>
    </location>
</feature>
<protein>
    <recommendedName>
        <fullName evidence="2">peptide-methionine (S)-S-oxide reductase</fullName>
        <ecNumber evidence="2">1.8.4.11</ecNumber>
    </recommendedName>
    <alternativeName>
        <fullName evidence="4">Peptide-methionine (S)-S-oxide reductase</fullName>
    </alternativeName>
</protein>
<evidence type="ECO:0000256" key="4">
    <source>
        <dbReference type="ARBA" id="ARBA00030643"/>
    </source>
</evidence>
<dbReference type="Proteomes" id="UP001310594">
    <property type="component" value="Unassembled WGS sequence"/>
</dbReference>
<dbReference type="HAMAP" id="MF_01401">
    <property type="entry name" value="MsrA"/>
    <property type="match status" value="1"/>
</dbReference>
<feature type="domain" description="DUF7165" evidence="9">
    <location>
        <begin position="677"/>
        <end position="760"/>
    </location>
</feature>
<feature type="compositionally biased region" description="Basic and acidic residues" evidence="7">
    <location>
        <begin position="239"/>
        <end position="251"/>
    </location>
</feature>
<feature type="compositionally biased region" description="Acidic residues" evidence="7">
    <location>
        <begin position="107"/>
        <end position="127"/>
    </location>
</feature>
<feature type="compositionally biased region" description="Polar residues" evidence="7">
    <location>
        <begin position="1254"/>
        <end position="1265"/>
    </location>
</feature>
<feature type="domain" description="DUF7165" evidence="9">
    <location>
        <begin position="348"/>
        <end position="657"/>
    </location>
</feature>
<accession>A0AAN7WAD9</accession>
<feature type="compositionally biased region" description="Basic and acidic residues" evidence="7">
    <location>
        <begin position="50"/>
        <end position="65"/>
    </location>
</feature>
<evidence type="ECO:0000256" key="6">
    <source>
        <dbReference type="ARBA" id="ARBA00048782"/>
    </source>
</evidence>
<dbReference type="PANTHER" id="PTHR43774">
    <property type="entry name" value="PEPTIDE METHIONINE SULFOXIDE REDUCTASE"/>
    <property type="match status" value="1"/>
</dbReference>
<feature type="region of interest" description="Disordered" evidence="7">
    <location>
        <begin position="824"/>
        <end position="892"/>
    </location>
</feature>
<dbReference type="EMBL" id="JAVRQU010000003">
    <property type="protein sequence ID" value="KAK5705105.1"/>
    <property type="molecule type" value="Genomic_DNA"/>
</dbReference>
<comment type="caution">
    <text evidence="10">The sequence shown here is derived from an EMBL/GenBank/DDBJ whole genome shotgun (WGS) entry which is preliminary data.</text>
</comment>
<comment type="similarity">
    <text evidence="1">Belongs to the MsrA Met sulfoxide reductase family.</text>
</comment>